<name>A0ABX7RGC6_9GAMM</name>
<reference evidence="2 3" key="1">
    <citation type="submission" date="2021-02" db="EMBL/GenBank/DDBJ databases">
        <title>Lysobacter arenosi sp. nov., isolated from soil of gangwondo yeongwol, south Korea.</title>
        <authorList>
            <person name="Kim K.R."/>
            <person name="Kim K.H."/>
            <person name="Jeon C.O."/>
        </authorList>
    </citation>
    <scope>NUCLEOTIDE SEQUENCE [LARGE SCALE GENOMIC DNA]</scope>
    <source>
        <strain evidence="2 3">R7</strain>
    </source>
</reference>
<proteinExistence type="predicted"/>
<feature type="transmembrane region" description="Helical" evidence="1">
    <location>
        <begin position="140"/>
        <end position="158"/>
    </location>
</feature>
<sequence>MSRADTPALSASRILLTILRVLNILMGVGLVLAMPASFIFEPTFFEFFSKKPPRIDPSLLIPTLRVWFVLALLMVGLVHVQLTRLLAVVATVHDDPFVPENAVRLKTIAWCMLGIEVLRLTFGILAGTMNAAGSNIEWKFSASGWVAVVLLFVLAQVFEVGTRMRADLQTLI</sequence>
<evidence type="ECO:0000313" key="2">
    <source>
        <dbReference type="EMBL" id="QSX75911.1"/>
    </source>
</evidence>
<dbReference type="RefSeq" id="WP_200605271.1">
    <property type="nucleotide sequence ID" value="NZ_CP071517.1"/>
</dbReference>
<keyword evidence="1" id="KW-1133">Transmembrane helix</keyword>
<gene>
    <name evidence="2" type="ORF">HIV01_005215</name>
</gene>
<feature type="transmembrane region" description="Helical" evidence="1">
    <location>
        <begin position="66"/>
        <end position="87"/>
    </location>
</feature>
<accession>A0ABX7RGC6</accession>
<feature type="transmembrane region" description="Helical" evidence="1">
    <location>
        <begin position="108"/>
        <end position="128"/>
    </location>
</feature>
<evidence type="ECO:0000256" key="1">
    <source>
        <dbReference type="SAM" id="Phobius"/>
    </source>
</evidence>
<feature type="transmembrane region" description="Helical" evidence="1">
    <location>
        <begin position="21"/>
        <end position="40"/>
    </location>
</feature>
<evidence type="ECO:0000313" key="3">
    <source>
        <dbReference type="Proteomes" id="UP000663400"/>
    </source>
</evidence>
<keyword evidence="1" id="KW-0812">Transmembrane</keyword>
<dbReference type="Proteomes" id="UP000663400">
    <property type="component" value="Chromosome"/>
</dbReference>
<organism evidence="2 3">
    <name type="scientific">Lysobacter arenosi</name>
    <dbReference type="NCBI Taxonomy" id="2795387"/>
    <lineage>
        <taxon>Bacteria</taxon>
        <taxon>Pseudomonadati</taxon>
        <taxon>Pseudomonadota</taxon>
        <taxon>Gammaproteobacteria</taxon>
        <taxon>Lysobacterales</taxon>
        <taxon>Lysobacteraceae</taxon>
        <taxon>Lysobacter</taxon>
    </lineage>
</organism>
<dbReference type="EMBL" id="CP071517">
    <property type="protein sequence ID" value="QSX75911.1"/>
    <property type="molecule type" value="Genomic_DNA"/>
</dbReference>
<protein>
    <submittedName>
        <fullName evidence="2">DUF2975 domain-containing protein</fullName>
    </submittedName>
</protein>
<keyword evidence="3" id="KW-1185">Reference proteome</keyword>
<keyword evidence="1" id="KW-0472">Membrane</keyword>